<evidence type="ECO:0000313" key="2">
    <source>
        <dbReference type="Proteomes" id="UP000324222"/>
    </source>
</evidence>
<dbReference type="Proteomes" id="UP000324222">
    <property type="component" value="Unassembled WGS sequence"/>
</dbReference>
<dbReference type="AlphaFoldDB" id="A0A5B7EXZ4"/>
<dbReference type="EMBL" id="VSRR010004255">
    <property type="protein sequence ID" value="MPC39092.1"/>
    <property type="molecule type" value="Genomic_DNA"/>
</dbReference>
<comment type="caution">
    <text evidence="1">The sequence shown here is derived from an EMBL/GenBank/DDBJ whole genome shotgun (WGS) entry which is preliminary data.</text>
</comment>
<name>A0A5B7EXZ4_PORTR</name>
<keyword evidence="2" id="KW-1185">Reference proteome</keyword>
<proteinExistence type="predicted"/>
<gene>
    <name evidence="1" type="ORF">E2C01_032612</name>
</gene>
<protein>
    <submittedName>
        <fullName evidence="1">Uncharacterized protein</fullName>
    </submittedName>
</protein>
<accession>A0A5B7EXZ4</accession>
<evidence type="ECO:0000313" key="1">
    <source>
        <dbReference type="EMBL" id="MPC39092.1"/>
    </source>
</evidence>
<reference evidence="1" key="1">
    <citation type="submission" date="2019-05" db="EMBL/GenBank/DDBJ databases">
        <title>Another draft genome of Portunus trituberculatus and its Hox gene families provides insights of decapod evolution.</title>
        <authorList>
            <person name="Jeong J.-H."/>
            <person name="Song I."/>
            <person name="Kim S."/>
            <person name="Choi T."/>
            <person name="Kim D."/>
            <person name="Ryu S."/>
            <person name="Kim W."/>
        </authorList>
    </citation>
    <scope>NUCLEOTIDE SEQUENCE [LARGE SCALE GENOMIC DNA]</scope>
    <source>
        <tissue evidence="1">Muscle</tissue>
    </source>
</reference>
<sequence>MRKIRATCYVARRSNGKTPGWLVLQSLHHAARRRWRAIKILRLPLRYSQFLIKERRGIGTRVNVVLYLRLWINKTKGRKMGLHRLTGFTPI</sequence>
<organism evidence="1 2">
    <name type="scientific">Portunus trituberculatus</name>
    <name type="common">Swimming crab</name>
    <name type="synonym">Neptunus trituberculatus</name>
    <dbReference type="NCBI Taxonomy" id="210409"/>
    <lineage>
        <taxon>Eukaryota</taxon>
        <taxon>Metazoa</taxon>
        <taxon>Ecdysozoa</taxon>
        <taxon>Arthropoda</taxon>
        <taxon>Crustacea</taxon>
        <taxon>Multicrustacea</taxon>
        <taxon>Malacostraca</taxon>
        <taxon>Eumalacostraca</taxon>
        <taxon>Eucarida</taxon>
        <taxon>Decapoda</taxon>
        <taxon>Pleocyemata</taxon>
        <taxon>Brachyura</taxon>
        <taxon>Eubrachyura</taxon>
        <taxon>Portunoidea</taxon>
        <taxon>Portunidae</taxon>
        <taxon>Portuninae</taxon>
        <taxon>Portunus</taxon>
    </lineage>
</organism>